<feature type="region of interest" description="Disordered" evidence="1">
    <location>
        <begin position="131"/>
        <end position="161"/>
    </location>
</feature>
<dbReference type="SMART" id="SM00745">
    <property type="entry name" value="MIT"/>
    <property type="match status" value="1"/>
</dbReference>
<dbReference type="InterPro" id="IPR045036">
    <property type="entry name" value="Spartin-like"/>
</dbReference>
<dbReference type="Proteomes" id="UP000678393">
    <property type="component" value="Unassembled WGS sequence"/>
</dbReference>
<dbReference type="GO" id="GO:0005886">
    <property type="term" value="C:plasma membrane"/>
    <property type="evidence" value="ECO:0007669"/>
    <property type="project" value="TreeGrafter"/>
</dbReference>
<dbReference type="OrthoDB" id="20821at2759"/>
<dbReference type="EMBL" id="CAJHNH020001740">
    <property type="protein sequence ID" value="CAG5124262.1"/>
    <property type="molecule type" value="Genomic_DNA"/>
</dbReference>
<evidence type="ECO:0000256" key="1">
    <source>
        <dbReference type="SAM" id="MobiDB-lite"/>
    </source>
</evidence>
<dbReference type="GO" id="GO:0030514">
    <property type="term" value="P:negative regulation of BMP signaling pathway"/>
    <property type="evidence" value="ECO:0007669"/>
    <property type="project" value="TreeGrafter"/>
</dbReference>
<feature type="compositionally biased region" description="Low complexity" evidence="1">
    <location>
        <begin position="309"/>
        <end position="322"/>
    </location>
</feature>
<evidence type="ECO:0000313" key="3">
    <source>
        <dbReference type="EMBL" id="CAG5124262.1"/>
    </source>
</evidence>
<dbReference type="Pfam" id="PF06911">
    <property type="entry name" value="Senescence"/>
    <property type="match status" value="1"/>
</dbReference>
<dbReference type="PANTHER" id="PTHR21068">
    <property type="entry name" value="SPARTIN"/>
    <property type="match status" value="1"/>
</dbReference>
<dbReference type="AlphaFoldDB" id="A0A8S3ZBA7"/>
<dbReference type="Gene3D" id="1.20.58.80">
    <property type="entry name" value="Phosphotransferase system, lactose/cellobiose-type IIA subunit"/>
    <property type="match status" value="1"/>
</dbReference>
<dbReference type="InterPro" id="IPR009686">
    <property type="entry name" value="Senescence/spartin_C"/>
</dbReference>
<gene>
    <name evidence="3" type="ORF">CUNI_LOCUS9820</name>
</gene>
<reference evidence="3" key="1">
    <citation type="submission" date="2021-04" db="EMBL/GenBank/DDBJ databases">
        <authorList>
            <consortium name="Molecular Ecology Group"/>
        </authorList>
    </citation>
    <scope>NUCLEOTIDE SEQUENCE</scope>
</reference>
<feature type="region of interest" description="Disordered" evidence="1">
    <location>
        <begin position="1"/>
        <end position="25"/>
    </location>
</feature>
<dbReference type="InterPro" id="IPR007330">
    <property type="entry name" value="MIT_dom"/>
</dbReference>
<feature type="compositionally biased region" description="Basic and acidic residues" evidence="1">
    <location>
        <begin position="565"/>
        <end position="588"/>
    </location>
</feature>
<keyword evidence="4" id="KW-1185">Reference proteome</keyword>
<evidence type="ECO:0000313" key="4">
    <source>
        <dbReference type="Proteomes" id="UP000678393"/>
    </source>
</evidence>
<protein>
    <recommendedName>
        <fullName evidence="2">MIT domain-containing protein</fullName>
    </recommendedName>
</protein>
<comment type="caution">
    <text evidence="3">The sequence shown here is derived from an EMBL/GenBank/DDBJ whole genome shotgun (WGS) entry which is preliminary data.</text>
</comment>
<feature type="region of interest" description="Disordered" evidence="1">
    <location>
        <begin position="561"/>
        <end position="588"/>
    </location>
</feature>
<sequence>MAEGQKDRHAPPPRPPPPQVSGALSSQTLQSTLEMAPHTWSFRDLQKVHDMAYRLVDAGLQADELSDLPTAIANYTEGLHLLDKALRVNCEKLSRCSVEQIEQAKQIQQKMNKTRQQIAFRLQEIQAVQPEQTNGGYQASVEPMSPPSYEDAISEPPSLPPSYEDDELTALGESLMRREISSGHLANAEELFNVPDGVQIFYITAEGYVSAPTYPTSLHVIKLMNEPQTQGPNGEEAPVFLHVGDWMYPLIPGVSPALHTNYGAYLFPDVTVDRPGAAVGLLMPDTLSPEERERFEDIVRSSTLYGEQSPDTSPSPSSSTGPALTREQTEGQEVEEGEKEPLDTAGKISKGILVAAEWIAWGVEKGAEKAGQLIRKGSEKFQERYRPADHEHKIDPKVQKGVMYAREATQGAVKVTGYIVNKLGEVTVAVAKQLAPHLRKHGQKILPKSVYNKNSQGKSTVDGVVEVAFSGLKGFSTVYLGLESAAKALGRCLADETVHIVKRKYGEEAGHFTENTVYTAGNMLMTAHNIHSLGPKAVAKRAAKETGKAVLTDYHQAKAGSNVDIGRKDSSSVDFNDKKQPPGHSDKK</sequence>
<dbReference type="GO" id="GO:0051301">
    <property type="term" value="P:cell division"/>
    <property type="evidence" value="ECO:0007669"/>
    <property type="project" value="TreeGrafter"/>
</dbReference>
<dbReference type="PANTHER" id="PTHR21068:SF43">
    <property type="entry name" value="SPARTIN"/>
    <property type="match status" value="1"/>
</dbReference>
<accession>A0A8S3ZBA7</accession>
<proteinExistence type="predicted"/>
<feature type="compositionally biased region" description="Basic and acidic residues" evidence="1">
    <location>
        <begin position="1"/>
        <end position="10"/>
    </location>
</feature>
<feature type="region of interest" description="Disordered" evidence="1">
    <location>
        <begin position="303"/>
        <end position="343"/>
    </location>
</feature>
<evidence type="ECO:0000259" key="2">
    <source>
        <dbReference type="SMART" id="SM00745"/>
    </source>
</evidence>
<name>A0A8S3ZBA7_9EUPU</name>
<organism evidence="3 4">
    <name type="scientific">Candidula unifasciata</name>
    <dbReference type="NCBI Taxonomy" id="100452"/>
    <lineage>
        <taxon>Eukaryota</taxon>
        <taxon>Metazoa</taxon>
        <taxon>Spiralia</taxon>
        <taxon>Lophotrochozoa</taxon>
        <taxon>Mollusca</taxon>
        <taxon>Gastropoda</taxon>
        <taxon>Heterobranchia</taxon>
        <taxon>Euthyneura</taxon>
        <taxon>Panpulmonata</taxon>
        <taxon>Eupulmonata</taxon>
        <taxon>Stylommatophora</taxon>
        <taxon>Helicina</taxon>
        <taxon>Helicoidea</taxon>
        <taxon>Geomitridae</taxon>
        <taxon>Candidula</taxon>
    </lineage>
</organism>
<feature type="domain" description="MIT" evidence="2">
    <location>
        <begin position="45"/>
        <end position="124"/>
    </location>
</feature>